<dbReference type="RefSeq" id="WP_353862256.1">
    <property type="nucleotide sequence ID" value="NZ_CP088295.1"/>
</dbReference>
<dbReference type="EMBL" id="CP088295">
    <property type="protein sequence ID" value="UUY01707.1"/>
    <property type="molecule type" value="Genomic_DNA"/>
</dbReference>
<evidence type="ECO:0000313" key="3">
    <source>
        <dbReference type="Proteomes" id="UP001058860"/>
    </source>
</evidence>
<reference evidence="3" key="1">
    <citation type="submission" date="2021-11" db="EMBL/GenBank/DDBJ databases">
        <title>Cultivation dependent microbiological survey of springs from the worlds oldest radium mine currently devoted to the extraction of radon-saturated water.</title>
        <authorList>
            <person name="Kapinusova G."/>
            <person name="Smrhova T."/>
            <person name="Strejcek M."/>
            <person name="Suman J."/>
            <person name="Jani K."/>
            <person name="Pajer P."/>
            <person name="Uhlik O."/>
        </authorList>
    </citation>
    <scope>NUCLEOTIDE SEQUENCE [LARGE SCALE GENOMIC DNA]</scope>
    <source>
        <strain evidence="3">J379</strain>
    </source>
</reference>
<dbReference type="InterPro" id="IPR003140">
    <property type="entry name" value="PLipase/COase/thioEstase"/>
</dbReference>
<name>A0ABY5PAZ7_9ACTN</name>
<dbReference type="InterPro" id="IPR029058">
    <property type="entry name" value="AB_hydrolase_fold"/>
</dbReference>
<evidence type="ECO:0000259" key="1">
    <source>
        <dbReference type="Pfam" id="PF02230"/>
    </source>
</evidence>
<keyword evidence="3" id="KW-1185">Reference proteome</keyword>
<accession>A0ABY5PAZ7</accession>
<dbReference type="SUPFAM" id="SSF53474">
    <property type="entry name" value="alpha/beta-Hydrolases"/>
    <property type="match status" value="1"/>
</dbReference>
<dbReference type="Gene3D" id="3.40.50.1820">
    <property type="entry name" value="alpha/beta hydrolase"/>
    <property type="match status" value="1"/>
</dbReference>
<evidence type="ECO:0000313" key="2">
    <source>
        <dbReference type="EMBL" id="UUY01707.1"/>
    </source>
</evidence>
<feature type="domain" description="Phospholipase/carboxylesterase/thioesterase" evidence="1">
    <location>
        <begin position="17"/>
        <end position="119"/>
    </location>
</feature>
<sequence length="133" mass="14326">MTSEALPYVERPAAGTPEGALILLHGRGADEYDLQPVLEALDPERRLLGLTVGGPLFLPPGGRHWYVVPRVGYPDPTTFHATYAQLTGFLDGWLAEHDLDWSRTVIGGFSQGTVMSYAVGLGPDRPSPPGSSR</sequence>
<protein>
    <recommendedName>
        <fullName evidence="1">Phospholipase/carboxylesterase/thioesterase domain-containing protein</fullName>
    </recommendedName>
</protein>
<gene>
    <name evidence="2" type="ORF">LRS13_13330</name>
</gene>
<dbReference type="Proteomes" id="UP001058860">
    <property type="component" value="Chromosome"/>
</dbReference>
<proteinExistence type="predicted"/>
<dbReference type="Pfam" id="PF02230">
    <property type="entry name" value="Abhydrolase_2"/>
    <property type="match status" value="1"/>
</dbReference>
<organism evidence="2 3">
    <name type="scientific">Svornostia abyssi</name>
    <dbReference type="NCBI Taxonomy" id="2898438"/>
    <lineage>
        <taxon>Bacteria</taxon>
        <taxon>Bacillati</taxon>
        <taxon>Actinomycetota</taxon>
        <taxon>Thermoleophilia</taxon>
        <taxon>Solirubrobacterales</taxon>
        <taxon>Baekduiaceae</taxon>
        <taxon>Svornostia</taxon>
    </lineage>
</organism>